<reference evidence="1 2" key="1">
    <citation type="submission" date="2020-08" db="EMBL/GenBank/DDBJ databases">
        <title>Genomic Encyclopedia of Type Strains, Phase IV (KMG-IV): sequencing the most valuable type-strain genomes for metagenomic binning, comparative biology and taxonomic classification.</title>
        <authorList>
            <person name="Goeker M."/>
        </authorList>
    </citation>
    <scope>NUCLEOTIDE SEQUENCE [LARGE SCALE GENOMIC DNA]</scope>
    <source>
        <strain evidence="1 2">DSM 23447</strain>
    </source>
</reference>
<sequence>MEQEYAELSPSLLRLEELLEEAGDQSMLLAELDGFLCCLAVGPEPIANSEWWPFDWLTDERGVLPSGSEEIADLIETRLAEINAELAADAYAPLFEVDEHSDDIIWEVWIAGFQQAMLLRFDAWDDLLRDTESDIRGEAAMGLASALMLAQPDTRPDDTAGDEEWAEFDEMHENMPMIIARTAVLLHRLHKPN</sequence>
<evidence type="ECO:0008006" key="3">
    <source>
        <dbReference type="Google" id="ProtNLM"/>
    </source>
</evidence>
<dbReference type="Proteomes" id="UP000547011">
    <property type="component" value="Unassembled WGS sequence"/>
</dbReference>
<keyword evidence="2" id="KW-1185">Reference proteome</keyword>
<dbReference type="NCBIfam" id="TIGR02292">
    <property type="entry name" value="ygfB_yecA"/>
    <property type="match status" value="1"/>
</dbReference>
<proteinExistence type="predicted"/>
<evidence type="ECO:0000313" key="2">
    <source>
        <dbReference type="Proteomes" id="UP000547011"/>
    </source>
</evidence>
<accession>A0A7W6INZ5</accession>
<protein>
    <recommendedName>
        <fullName evidence="3">YecA family protein</fullName>
    </recommendedName>
</protein>
<comment type="caution">
    <text evidence="1">The sequence shown here is derived from an EMBL/GenBank/DDBJ whole genome shotgun (WGS) entry which is preliminary data.</text>
</comment>
<dbReference type="Pfam" id="PF03695">
    <property type="entry name" value="UPF0149"/>
    <property type="match status" value="1"/>
</dbReference>
<evidence type="ECO:0000313" key="1">
    <source>
        <dbReference type="EMBL" id="MBB4053162.1"/>
    </source>
</evidence>
<dbReference type="RefSeq" id="WP_183311961.1">
    <property type="nucleotide sequence ID" value="NZ_JACIEW010000007.1"/>
</dbReference>
<gene>
    <name evidence="1" type="ORF">GGR20_002819</name>
</gene>
<name>A0A7W6INZ5_9HYPH</name>
<dbReference type="SUPFAM" id="SSF101327">
    <property type="entry name" value="YgfB-like"/>
    <property type="match status" value="1"/>
</dbReference>
<dbReference type="InterPro" id="IPR011978">
    <property type="entry name" value="YgfB-like"/>
</dbReference>
<organism evidence="1 2">
    <name type="scientific">Devosia subaequoris</name>
    <dbReference type="NCBI Taxonomy" id="395930"/>
    <lineage>
        <taxon>Bacteria</taxon>
        <taxon>Pseudomonadati</taxon>
        <taxon>Pseudomonadota</taxon>
        <taxon>Alphaproteobacteria</taxon>
        <taxon>Hyphomicrobiales</taxon>
        <taxon>Devosiaceae</taxon>
        <taxon>Devosia</taxon>
    </lineage>
</organism>
<dbReference type="EMBL" id="JACIEW010000007">
    <property type="protein sequence ID" value="MBB4053162.1"/>
    <property type="molecule type" value="Genomic_DNA"/>
</dbReference>
<dbReference type="AlphaFoldDB" id="A0A7W6INZ5"/>
<dbReference type="InterPro" id="IPR036255">
    <property type="entry name" value="YgfB-like_sf"/>
</dbReference>